<keyword evidence="3" id="KW-1185">Reference proteome</keyword>
<dbReference type="InterPro" id="IPR002502">
    <property type="entry name" value="Amidase_domain"/>
</dbReference>
<sequence length="231" mass="26832">MIMKKEFRILDFNQLKKELDRYKFKQLHIHHTWKPEHKDFRGNNHITMQQGMYNYHVNSNGWQDIGQHLTLFPDGKWVTGRPFNIAPASIKNWNTGALAVEMIGNFDTGNDKLDGKQKEEILLLIKYFIDKYGEQSIKFHREGPGVTKTCPGTSLDKSKLIHEAKNLGKVNNMAKLENWQKVQGEKALDSLNKKKDNDGNPIVNSPEDWKTKLSENIPGWLFWSIIDRISK</sequence>
<dbReference type="Pfam" id="PF01510">
    <property type="entry name" value="Amidase_2"/>
    <property type="match status" value="1"/>
</dbReference>
<dbReference type="AlphaFoldDB" id="A0A6N7XIQ4"/>
<dbReference type="PANTHER" id="PTHR11022:SF41">
    <property type="entry name" value="PEPTIDOGLYCAN-RECOGNITION PROTEIN LC-RELATED"/>
    <property type="match status" value="1"/>
</dbReference>
<evidence type="ECO:0000313" key="3">
    <source>
        <dbReference type="Proteomes" id="UP000469523"/>
    </source>
</evidence>
<name>A0A6N7XIQ4_9FIRM</name>
<dbReference type="Gene3D" id="3.40.80.10">
    <property type="entry name" value="Peptidoglycan recognition protein-like"/>
    <property type="match status" value="1"/>
</dbReference>
<accession>A0A6N7XIQ4</accession>
<evidence type="ECO:0000259" key="1">
    <source>
        <dbReference type="Pfam" id="PF01510"/>
    </source>
</evidence>
<proteinExistence type="predicted"/>
<dbReference type="EMBL" id="VUNQ01000021">
    <property type="protein sequence ID" value="MSU01919.1"/>
    <property type="molecule type" value="Genomic_DNA"/>
</dbReference>
<dbReference type="InterPro" id="IPR036505">
    <property type="entry name" value="Amidase/PGRP_sf"/>
</dbReference>
<dbReference type="Proteomes" id="UP000469523">
    <property type="component" value="Unassembled WGS sequence"/>
</dbReference>
<comment type="caution">
    <text evidence="2">The sequence shown here is derived from an EMBL/GenBank/DDBJ whole genome shotgun (WGS) entry which is preliminary data.</text>
</comment>
<dbReference type="GO" id="GO:0009253">
    <property type="term" value="P:peptidoglycan catabolic process"/>
    <property type="evidence" value="ECO:0007669"/>
    <property type="project" value="InterPro"/>
</dbReference>
<evidence type="ECO:0000313" key="2">
    <source>
        <dbReference type="EMBL" id="MSU01919.1"/>
    </source>
</evidence>
<organism evidence="2 3">
    <name type="scientific">Tissierella pigra</name>
    <dbReference type="NCBI Taxonomy" id="2607614"/>
    <lineage>
        <taxon>Bacteria</taxon>
        <taxon>Bacillati</taxon>
        <taxon>Bacillota</taxon>
        <taxon>Tissierellia</taxon>
        <taxon>Tissierellales</taxon>
        <taxon>Tissierellaceae</taxon>
        <taxon>Tissierella</taxon>
    </lineage>
</organism>
<dbReference type="CDD" id="cd06583">
    <property type="entry name" value="PGRP"/>
    <property type="match status" value="1"/>
</dbReference>
<protein>
    <submittedName>
        <fullName evidence="2">N-acetylmuramoyl-L-alanine amidase</fullName>
    </submittedName>
</protein>
<dbReference type="SUPFAM" id="SSF55846">
    <property type="entry name" value="N-acetylmuramoyl-L-alanine amidase-like"/>
    <property type="match status" value="1"/>
</dbReference>
<feature type="domain" description="N-acetylmuramoyl-L-alanine amidase" evidence="1">
    <location>
        <begin position="24"/>
        <end position="152"/>
    </location>
</feature>
<dbReference type="InterPro" id="IPR015510">
    <property type="entry name" value="PGRP"/>
</dbReference>
<dbReference type="GO" id="GO:0008745">
    <property type="term" value="F:N-acetylmuramoyl-L-alanine amidase activity"/>
    <property type="evidence" value="ECO:0007669"/>
    <property type="project" value="InterPro"/>
</dbReference>
<reference evidence="2 3" key="1">
    <citation type="submission" date="2019-09" db="EMBL/GenBank/DDBJ databases">
        <title>In-depth cultivation of the pig gut microbiome towards novel bacterial diversity and tailored functional studies.</title>
        <authorList>
            <person name="Wylensek D."/>
            <person name="Hitch T.C.A."/>
            <person name="Clavel T."/>
        </authorList>
    </citation>
    <scope>NUCLEOTIDE SEQUENCE [LARGE SCALE GENOMIC DNA]</scope>
    <source>
        <strain evidence="2 3">WCA3-693-APC-4?</strain>
    </source>
</reference>
<gene>
    <name evidence="2" type="ORF">FYJ83_10605</name>
</gene>
<dbReference type="PANTHER" id="PTHR11022">
    <property type="entry name" value="PEPTIDOGLYCAN RECOGNITION PROTEIN"/>
    <property type="match status" value="1"/>
</dbReference>